<dbReference type="PANTHER" id="PTHR43840">
    <property type="entry name" value="MITOCHONDRIAL METAL TRANSPORTER 1-RELATED"/>
    <property type="match status" value="1"/>
</dbReference>
<protein>
    <submittedName>
        <fullName evidence="10">Cation diffusion facilitator family transporter</fullName>
    </submittedName>
</protein>
<dbReference type="Pfam" id="PF16916">
    <property type="entry name" value="ZT_dimer"/>
    <property type="match status" value="3"/>
</dbReference>
<organism evidence="10 11">
    <name type="scientific">Thermobaculum terrenum (strain ATCC BAA-798 / CCMEE 7001 / YNP1)</name>
    <dbReference type="NCBI Taxonomy" id="525904"/>
    <lineage>
        <taxon>Bacteria</taxon>
        <taxon>Bacillati</taxon>
        <taxon>Chloroflexota</taxon>
        <taxon>Chloroflexia</taxon>
        <taxon>Candidatus Thermobaculales</taxon>
        <taxon>Candidatus Thermobaculaceae</taxon>
        <taxon>Thermobaculum</taxon>
    </lineage>
</organism>
<evidence type="ECO:0000259" key="9">
    <source>
        <dbReference type="Pfam" id="PF16916"/>
    </source>
</evidence>
<dbReference type="RefSeq" id="WP_012874926.1">
    <property type="nucleotide sequence ID" value="NC_013525.1"/>
</dbReference>
<dbReference type="STRING" id="525904.Tter_0974"/>
<keyword evidence="3" id="KW-0813">Transport</keyword>
<dbReference type="Pfam" id="PF01545">
    <property type="entry name" value="Cation_efflux"/>
    <property type="match status" value="1"/>
</dbReference>
<evidence type="ECO:0000313" key="11">
    <source>
        <dbReference type="Proteomes" id="UP000000323"/>
    </source>
</evidence>
<dbReference type="SUPFAM" id="SSF160240">
    <property type="entry name" value="Cation efflux protein cytoplasmic domain-like"/>
    <property type="match status" value="3"/>
</dbReference>
<evidence type="ECO:0000313" key="10">
    <source>
        <dbReference type="EMBL" id="ACZ41891.1"/>
    </source>
</evidence>
<keyword evidence="5 7" id="KW-1133">Transmembrane helix</keyword>
<dbReference type="OrthoDB" id="9806522at2"/>
<dbReference type="HOGENOM" id="CLU_044569_0_0_0"/>
<dbReference type="KEGG" id="ttr:Tter_0974"/>
<dbReference type="InterPro" id="IPR002524">
    <property type="entry name" value="Cation_efflux"/>
</dbReference>
<dbReference type="SUPFAM" id="SSF161111">
    <property type="entry name" value="Cation efflux protein transmembrane domain-like"/>
    <property type="match status" value="1"/>
</dbReference>
<keyword evidence="11" id="KW-1185">Reference proteome</keyword>
<feature type="transmembrane region" description="Helical" evidence="7">
    <location>
        <begin position="12"/>
        <end position="37"/>
    </location>
</feature>
<dbReference type="Gene3D" id="1.20.1510.10">
    <property type="entry name" value="Cation efflux protein transmembrane domain"/>
    <property type="match status" value="1"/>
</dbReference>
<evidence type="ECO:0000256" key="7">
    <source>
        <dbReference type="SAM" id="Phobius"/>
    </source>
</evidence>
<evidence type="ECO:0000256" key="4">
    <source>
        <dbReference type="ARBA" id="ARBA00022692"/>
    </source>
</evidence>
<keyword evidence="6 7" id="KW-0472">Membrane</keyword>
<feature type="domain" description="Cation efflux protein cytoplasmic" evidence="9">
    <location>
        <begin position="409"/>
        <end position="465"/>
    </location>
</feature>
<comment type="subcellular location">
    <subcellularLocation>
        <location evidence="1">Membrane</location>
        <topology evidence="1">Multi-pass membrane protein</topology>
    </subcellularLocation>
</comment>
<accession>D1CG35</accession>
<evidence type="ECO:0000256" key="2">
    <source>
        <dbReference type="ARBA" id="ARBA00008114"/>
    </source>
</evidence>
<feature type="domain" description="Cation efflux protein cytoplasmic" evidence="9">
    <location>
        <begin position="220"/>
        <end position="295"/>
    </location>
</feature>
<feature type="transmembrane region" description="Helical" evidence="7">
    <location>
        <begin position="184"/>
        <end position="205"/>
    </location>
</feature>
<dbReference type="NCBIfam" id="TIGR01297">
    <property type="entry name" value="CDF"/>
    <property type="match status" value="1"/>
</dbReference>
<keyword evidence="4 7" id="KW-0812">Transmembrane</keyword>
<evidence type="ECO:0000256" key="5">
    <source>
        <dbReference type="ARBA" id="ARBA00022989"/>
    </source>
</evidence>
<dbReference type="eggNOG" id="COG0053">
    <property type="taxonomic scope" value="Bacteria"/>
</dbReference>
<feature type="domain" description="Cation efflux protein transmembrane" evidence="8">
    <location>
        <begin position="14"/>
        <end position="216"/>
    </location>
</feature>
<comment type="similarity">
    <text evidence="2">Belongs to the cation diffusion facilitator (CDF) transporter (TC 2.A.4) family.</text>
</comment>
<dbReference type="Proteomes" id="UP000000323">
    <property type="component" value="Chromosome 1"/>
</dbReference>
<sequence>MALLTRDEKKRAAIVSVSAAIILTLAKLLVGLATGSLGMLSEAAHSGLDLIASLITFLSVRIAEAPADSEHPYGHGRFENLSAVVQSILLTFTALFIIYESIQRIFINEALVEPNALAFIVMGLSVAIDYWRSGMLARVAKKYHSQALEADALNFRADMFSSLVVILGLAITSYAQTYVGVNSFLYKADAVAAAIVALFIMFMSVRLGLKGIKVLLDTVPSDLQTRMTEAAASVPGVLRSQPVRLRESGDRLFADVVVTVPRTITLSEAHDITERVEESLRQVEPRTEAVVHVEPGATDQETVLDNIRAIAQQMGIRTHHEEVHQVDGGLEASLHIEVPPDLTLRDAHSLAHRLVSALRQETPSLLRVDTHIEVISESPGERVEIKQSDMDLKRKLKLLAENAVPGCLCKEVRVYRSGEGLQVVLHCQFPGDLSISNVHLDTEKIEHVVRDEIGEAAKVIVHAEPD</sequence>
<dbReference type="InterPro" id="IPR058533">
    <property type="entry name" value="Cation_efflux_TM"/>
</dbReference>
<dbReference type="AlphaFoldDB" id="D1CG35"/>
<dbReference type="InterPro" id="IPR050291">
    <property type="entry name" value="CDF_Transporter"/>
</dbReference>
<feature type="transmembrane region" description="Helical" evidence="7">
    <location>
        <begin position="114"/>
        <end position="132"/>
    </location>
</feature>
<evidence type="ECO:0000259" key="8">
    <source>
        <dbReference type="Pfam" id="PF01545"/>
    </source>
</evidence>
<dbReference type="EMBL" id="CP001825">
    <property type="protein sequence ID" value="ACZ41891.1"/>
    <property type="molecule type" value="Genomic_DNA"/>
</dbReference>
<dbReference type="InterPro" id="IPR027469">
    <property type="entry name" value="Cation_efflux_TMD_sf"/>
</dbReference>
<evidence type="ECO:0000256" key="3">
    <source>
        <dbReference type="ARBA" id="ARBA00022448"/>
    </source>
</evidence>
<name>D1CG35_THET1</name>
<dbReference type="PANTHER" id="PTHR43840:SF15">
    <property type="entry name" value="MITOCHONDRIAL METAL TRANSPORTER 1-RELATED"/>
    <property type="match status" value="1"/>
</dbReference>
<gene>
    <name evidence="10" type="ordered locus">Tter_0974</name>
</gene>
<reference evidence="11" key="1">
    <citation type="journal article" date="2010" name="Stand. Genomic Sci.">
        <title>Complete genome sequence of 'Thermobaculum terrenum' type strain (YNP1).</title>
        <authorList>
            <person name="Kiss H."/>
            <person name="Cleland D."/>
            <person name="Lapidus A."/>
            <person name="Lucas S."/>
            <person name="Glavina Del Rio T."/>
            <person name="Nolan M."/>
            <person name="Tice H."/>
            <person name="Han C."/>
            <person name="Goodwin L."/>
            <person name="Pitluck S."/>
            <person name="Liolios K."/>
            <person name="Ivanova N."/>
            <person name="Mavromatis K."/>
            <person name="Ovchinnikova G."/>
            <person name="Pati A."/>
            <person name="Chen A."/>
            <person name="Palaniappan K."/>
            <person name="Land M."/>
            <person name="Hauser L."/>
            <person name="Chang Y."/>
            <person name="Jeffries C."/>
            <person name="Lu M."/>
            <person name="Brettin T."/>
            <person name="Detter J."/>
            <person name="Goker M."/>
            <person name="Tindall B."/>
            <person name="Beck B."/>
            <person name="McDermott T."/>
            <person name="Woyke T."/>
            <person name="Bristow J."/>
            <person name="Eisen J."/>
            <person name="Markowitz V."/>
            <person name="Hugenholtz P."/>
            <person name="Kyrpides N."/>
            <person name="Klenk H."/>
            <person name="Cheng J."/>
        </authorList>
    </citation>
    <scope>NUCLEOTIDE SEQUENCE [LARGE SCALE GENOMIC DNA]</scope>
    <source>
        <strain evidence="11">ATCC BAA-798 / YNP1</strain>
    </source>
</reference>
<evidence type="ECO:0000256" key="1">
    <source>
        <dbReference type="ARBA" id="ARBA00004141"/>
    </source>
</evidence>
<dbReference type="Gene3D" id="3.30.70.1350">
    <property type="entry name" value="Cation efflux protein, cytoplasmic domain"/>
    <property type="match status" value="3"/>
</dbReference>
<dbReference type="InterPro" id="IPR036837">
    <property type="entry name" value="Cation_efflux_CTD_sf"/>
</dbReference>
<dbReference type="GO" id="GO:0008324">
    <property type="term" value="F:monoatomic cation transmembrane transporter activity"/>
    <property type="evidence" value="ECO:0007669"/>
    <property type="project" value="InterPro"/>
</dbReference>
<dbReference type="InterPro" id="IPR027470">
    <property type="entry name" value="Cation_efflux_CTD"/>
</dbReference>
<proteinExistence type="inferred from homology"/>
<feature type="domain" description="Cation efflux protein cytoplasmic" evidence="9">
    <location>
        <begin position="314"/>
        <end position="373"/>
    </location>
</feature>
<evidence type="ECO:0000256" key="6">
    <source>
        <dbReference type="ARBA" id="ARBA00023136"/>
    </source>
</evidence>
<dbReference type="GO" id="GO:0016020">
    <property type="term" value="C:membrane"/>
    <property type="evidence" value="ECO:0007669"/>
    <property type="project" value="UniProtKB-SubCell"/>
</dbReference>
<feature type="transmembrane region" description="Helical" evidence="7">
    <location>
        <begin position="81"/>
        <end position="102"/>
    </location>
</feature>